<evidence type="ECO:0000256" key="2">
    <source>
        <dbReference type="ARBA" id="ARBA00006683"/>
    </source>
</evidence>
<evidence type="ECO:0000256" key="1">
    <source>
        <dbReference type="ARBA" id="ARBA00004651"/>
    </source>
</evidence>
<keyword evidence="4 10" id="KW-0812">Transmembrane</keyword>
<dbReference type="InterPro" id="IPR050445">
    <property type="entry name" value="Bact_polysacc_biosynth/exp"/>
</dbReference>
<proteinExistence type="inferred from homology"/>
<dbReference type="AlphaFoldDB" id="H0QNF6"/>
<sequence length="534" mass="54626">MDWGTIMSVNSTPAEQAPAGLDLADYLRLLRVYWKAIVAFTLLATLLAFGWTVLQPKIYASESSGIVVTPGSDNVSLSLAGDSLAKAKVKNYESVAKSRLVANRVIASLGLETTADALLGAISVKVPLDTAEIRVTAQSPDPGTAQRVADAWVNGLAAEVRAIETATPPNNSAASPGAPPGTAASTPAPAVSILPLGKAVLPSTPVSPNVRLSLAVGALTGLALGVAYALVRRHLDRRIRNATEIERLFGVPVIGTLPIDHRLDGKSTILEEGAGAGPSPAGATGGAMGEALRELRTNLSFLDVDQPPRIIVVTSSLPGEGKSTVTANLAATLAAAGENVVVVDGDLRRPTLADVFNLVPGVGVTEVLAGTAALGDVLQPWSALPNLSVLGSGRIPPNPSELLGSLAMKKMLSTLAQTAIVLIDAPPLLPVTDAAVLSRVADGAIVVIQAGKTTQEQLGHSLGNLDKVRGRVLGTVLNYVPTRGTDAYSYYGTYSSEPAPAAARAPLGGRRAAQADGAGENVPVPVPAGLQAKN</sequence>
<evidence type="ECO:0000256" key="8">
    <source>
        <dbReference type="ARBA" id="ARBA00023136"/>
    </source>
</evidence>
<keyword evidence="7 10" id="KW-1133">Transmembrane helix</keyword>
<keyword evidence="8 10" id="KW-0472">Membrane</keyword>
<dbReference type="InterPro" id="IPR003856">
    <property type="entry name" value="LPS_length_determ_N"/>
</dbReference>
<dbReference type="InterPro" id="IPR005702">
    <property type="entry name" value="Wzc-like_C"/>
</dbReference>
<comment type="caution">
    <text evidence="12">The sequence shown here is derived from an EMBL/GenBank/DDBJ whole genome shotgun (WGS) entry which is preliminary data.</text>
</comment>
<keyword evidence="5" id="KW-0547">Nucleotide-binding</keyword>
<accession>H0QNF6</accession>
<comment type="subcellular location">
    <subcellularLocation>
        <location evidence="1">Cell membrane</location>
        <topology evidence="1">Multi-pass membrane protein</topology>
    </subcellularLocation>
</comment>
<dbReference type="EMBL" id="BAEG01000064">
    <property type="protein sequence ID" value="GAB14357.1"/>
    <property type="molecule type" value="Genomic_DNA"/>
</dbReference>
<dbReference type="Pfam" id="PF10609">
    <property type="entry name" value="ParA"/>
    <property type="match status" value="1"/>
</dbReference>
<dbReference type="PANTHER" id="PTHR32309:SF13">
    <property type="entry name" value="FERRIC ENTEROBACTIN TRANSPORT PROTEIN FEPE"/>
    <property type="match status" value="1"/>
</dbReference>
<dbReference type="Proteomes" id="UP000003828">
    <property type="component" value="Unassembled WGS sequence"/>
</dbReference>
<evidence type="ECO:0000256" key="4">
    <source>
        <dbReference type="ARBA" id="ARBA00022692"/>
    </source>
</evidence>
<dbReference type="STRING" id="1077972.ARGLB_064_01210"/>
<dbReference type="PANTHER" id="PTHR32309">
    <property type="entry name" value="TYROSINE-PROTEIN KINASE"/>
    <property type="match status" value="1"/>
</dbReference>
<keyword evidence="6" id="KW-0067">ATP-binding</keyword>
<feature type="transmembrane region" description="Helical" evidence="10">
    <location>
        <begin position="32"/>
        <end position="54"/>
    </location>
</feature>
<dbReference type="Gene3D" id="3.40.50.300">
    <property type="entry name" value="P-loop containing nucleotide triphosphate hydrolases"/>
    <property type="match status" value="1"/>
</dbReference>
<organism evidence="12 13">
    <name type="scientific">Arthrobacter globiformis (strain ATCC 8010 / DSM 20124 / JCM 1332 / NBRC 12137 / NCIMB 8907 / NRRL B-2979 / 168)</name>
    <dbReference type="NCBI Taxonomy" id="1077972"/>
    <lineage>
        <taxon>Bacteria</taxon>
        <taxon>Bacillati</taxon>
        <taxon>Actinomycetota</taxon>
        <taxon>Actinomycetes</taxon>
        <taxon>Micrococcales</taxon>
        <taxon>Micrococcaceae</taxon>
        <taxon>Arthrobacter</taxon>
    </lineage>
</organism>
<feature type="region of interest" description="Disordered" evidence="9">
    <location>
        <begin position="499"/>
        <end position="534"/>
    </location>
</feature>
<feature type="region of interest" description="Disordered" evidence="9">
    <location>
        <begin position="167"/>
        <end position="187"/>
    </location>
</feature>
<dbReference type="InterPro" id="IPR027417">
    <property type="entry name" value="P-loop_NTPase"/>
</dbReference>
<reference evidence="12 13" key="1">
    <citation type="submission" date="2011-12" db="EMBL/GenBank/DDBJ databases">
        <title>Whole genome shotgun sequence of Arthrobacter globiformis NBRC 12137.</title>
        <authorList>
            <person name="Miyazawa S."/>
            <person name="Hosoyama A."/>
            <person name="Tsuchikane K."/>
            <person name="Katsumata H."/>
            <person name="Yamazaki S."/>
            <person name="Fujita N."/>
        </authorList>
    </citation>
    <scope>NUCLEOTIDE SEQUENCE [LARGE SCALE GENOMIC DNA]</scope>
    <source>
        <strain evidence="12 13">NBRC 12137</strain>
    </source>
</reference>
<keyword evidence="3" id="KW-1003">Cell membrane</keyword>
<name>H0QNF6_ARTG1</name>
<dbReference type="Pfam" id="PF02706">
    <property type="entry name" value="Wzz"/>
    <property type="match status" value="1"/>
</dbReference>
<dbReference type="NCBIfam" id="TIGR01007">
    <property type="entry name" value="eps_fam"/>
    <property type="match status" value="1"/>
</dbReference>
<dbReference type="CDD" id="cd05387">
    <property type="entry name" value="BY-kinase"/>
    <property type="match status" value="1"/>
</dbReference>
<feature type="compositionally biased region" description="Low complexity" evidence="9">
    <location>
        <begin position="499"/>
        <end position="519"/>
    </location>
</feature>
<evidence type="ECO:0000256" key="3">
    <source>
        <dbReference type="ARBA" id="ARBA00022475"/>
    </source>
</evidence>
<comment type="similarity">
    <text evidence="2">Belongs to the CpsC/CapA family.</text>
</comment>
<dbReference type="GO" id="GO:0005524">
    <property type="term" value="F:ATP binding"/>
    <property type="evidence" value="ECO:0007669"/>
    <property type="project" value="UniProtKB-KW"/>
</dbReference>
<evidence type="ECO:0000313" key="13">
    <source>
        <dbReference type="Proteomes" id="UP000003828"/>
    </source>
</evidence>
<evidence type="ECO:0000259" key="11">
    <source>
        <dbReference type="Pfam" id="PF02706"/>
    </source>
</evidence>
<evidence type="ECO:0000256" key="7">
    <source>
        <dbReference type="ARBA" id="ARBA00022989"/>
    </source>
</evidence>
<dbReference type="SUPFAM" id="SSF52540">
    <property type="entry name" value="P-loop containing nucleoside triphosphate hydrolases"/>
    <property type="match status" value="1"/>
</dbReference>
<evidence type="ECO:0000256" key="5">
    <source>
        <dbReference type="ARBA" id="ARBA00022741"/>
    </source>
</evidence>
<dbReference type="InterPro" id="IPR033756">
    <property type="entry name" value="YlxH/NBP35"/>
</dbReference>
<keyword evidence="13" id="KW-1185">Reference proteome</keyword>
<evidence type="ECO:0000313" key="12">
    <source>
        <dbReference type="EMBL" id="GAB14357.1"/>
    </source>
</evidence>
<evidence type="ECO:0000256" key="6">
    <source>
        <dbReference type="ARBA" id="ARBA00022840"/>
    </source>
</evidence>
<dbReference type="eggNOG" id="COG0489">
    <property type="taxonomic scope" value="Bacteria"/>
</dbReference>
<protein>
    <recommendedName>
        <fullName evidence="11">Polysaccharide chain length determinant N-terminal domain-containing protein</fullName>
    </recommendedName>
</protein>
<dbReference type="eggNOG" id="COG3944">
    <property type="taxonomic scope" value="Bacteria"/>
</dbReference>
<evidence type="ECO:0000256" key="10">
    <source>
        <dbReference type="SAM" id="Phobius"/>
    </source>
</evidence>
<dbReference type="GO" id="GO:0005886">
    <property type="term" value="C:plasma membrane"/>
    <property type="evidence" value="ECO:0007669"/>
    <property type="project" value="UniProtKB-SubCell"/>
</dbReference>
<feature type="domain" description="Polysaccharide chain length determinant N-terminal" evidence="11">
    <location>
        <begin position="21"/>
        <end position="108"/>
    </location>
</feature>
<evidence type="ECO:0000256" key="9">
    <source>
        <dbReference type="SAM" id="MobiDB-lite"/>
    </source>
</evidence>
<gene>
    <name evidence="12" type="ORF">ARGLB_064_01210</name>
</gene>